<dbReference type="PROSITE" id="PS50839">
    <property type="entry name" value="CHASE"/>
    <property type="match status" value="1"/>
</dbReference>
<dbReference type="InterPro" id="IPR001610">
    <property type="entry name" value="PAC"/>
</dbReference>
<dbReference type="Gene3D" id="3.30.450.350">
    <property type="entry name" value="CHASE domain"/>
    <property type="match status" value="1"/>
</dbReference>
<protein>
    <recommendedName>
        <fullName evidence="13">Bifunctional diguanylate cyclase/phosphodiesterase</fullName>
    </recommendedName>
</protein>
<dbReference type="GO" id="GO:0016020">
    <property type="term" value="C:membrane"/>
    <property type="evidence" value="ECO:0007669"/>
    <property type="project" value="UniProtKB-SubCell"/>
</dbReference>
<keyword evidence="4 5" id="KW-0472">Membrane</keyword>
<dbReference type="PANTHER" id="PTHR44757:SF2">
    <property type="entry name" value="BIOFILM ARCHITECTURE MAINTENANCE PROTEIN MBAA"/>
    <property type="match status" value="1"/>
</dbReference>
<dbReference type="InterPro" id="IPR006189">
    <property type="entry name" value="CHASE_dom"/>
</dbReference>
<keyword evidence="12" id="KW-1185">Reference proteome</keyword>
<dbReference type="KEGG" id="mela:C6568_00775"/>
<dbReference type="CDD" id="cd01948">
    <property type="entry name" value="EAL"/>
    <property type="match status" value="1"/>
</dbReference>
<dbReference type="InterPro" id="IPR042240">
    <property type="entry name" value="CHASE_sf"/>
</dbReference>
<dbReference type="CDD" id="cd01949">
    <property type="entry name" value="GGDEF"/>
    <property type="match status" value="1"/>
</dbReference>
<dbReference type="OrthoDB" id="9813903at2"/>
<dbReference type="InterPro" id="IPR035965">
    <property type="entry name" value="PAS-like_dom_sf"/>
</dbReference>
<dbReference type="PROSITE" id="PS50113">
    <property type="entry name" value="PAC"/>
    <property type="match status" value="1"/>
</dbReference>
<dbReference type="NCBIfam" id="TIGR00254">
    <property type="entry name" value="GGDEF"/>
    <property type="match status" value="1"/>
</dbReference>
<dbReference type="SUPFAM" id="SSF141868">
    <property type="entry name" value="EAL domain-like"/>
    <property type="match status" value="1"/>
</dbReference>
<dbReference type="PROSITE" id="PS50112">
    <property type="entry name" value="PAS"/>
    <property type="match status" value="1"/>
</dbReference>
<evidence type="ECO:0000313" key="12">
    <source>
        <dbReference type="Proteomes" id="UP000237925"/>
    </source>
</evidence>
<dbReference type="SMART" id="SM00091">
    <property type="entry name" value="PAS"/>
    <property type="match status" value="1"/>
</dbReference>
<dbReference type="InterPro" id="IPR013655">
    <property type="entry name" value="PAS_fold_3"/>
</dbReference>
<dbReference type="GO" id="GO:0007165">
    <property type="term" value="P:signal transduction"/>
    <property type="evidence" value="ECO:0007669"/>
    <property type="project" value="UniProtKB-ARBA"/>
</dbReference>
<feature type="domain" description="CHASE" evidence="8">
    <location>
        <begin position="84"/>
        <end position="304"/>
    </location>
</feature>
<organism evidence="11 12">
    <name type="scientific">Melaminivora suipulveris</name>
    <dbReference type="NCBI Taxonomy" id="2109913"/>
    <lineage>
        <taxon>Bacteria</taxon>
        <taxon>Pseudomonadati</taxon>
        <taxon>Pseudomonadota</taxon>
        <taxon>Betaproteobacteria</taxon>
        <taxon>Burkholderiales</taxon>
        <taxon>Comamonadaceae</taxon>
        <taxon>Melaminivora</taxon>
    </lineage>
</organism>
<feature type="domain" description="PAS" evidence="6">
    <location>
        <begin position="362"/>
        <end position="433"/>
    </location>
</feature>
<dbReference type="InterPro" id="IPR000700">
    <property type="entry name" value="PAS-assoc_C"/>
</dbReference>
<dbReference type="PROSITE" id="PS50887">
    <property type="entry name" value="GGDEF"/>
    <property type="match status" value="1"/>
</dbReference>
<dbReference type="EMBL" id="CP027667">
    <property type="protein sequence ID" value="AVO47951.1"/>
    <property type="molecule type" value="Genomic_DNA"/>
</dbReference>
<feature type="transmembrane region" description="Helical" evidence="5">
    <location>
        <begin position="20"/>
        <end position="38"/>
    </location>
</feature>
<dbReference type="FunFam" id="3.20.20.450:FF:000001">
    <property type="entry name" value="Cyclic di-GMP phosphodiesterase yahA"/>
    <property type="match status" value="1"/>
</dbReference>
<evidence type="ECO:0000256" key="1">
    <source>
        <dbReference type="ARBA" id="ARBA00004370"/>
    </source>
</evidence>
<dbReference type="SUPFAM" id="SSF55785">
    <property type="entry name" value="PYP-like sensor domain (PAS domain)"/>
    <property type="match status" value="1"/>
</dbReference>
<dbReference type="InterPro" id="IPR035919">
    <property type="entry name" value="EAL_sf"/>
</dbReference>
<dbReference type="CDD" id="cd00130">
    <property type="entry name" value="PAS"/>
    <property type="match status" value="1"/>
</dbReference>
<feature type="domain" description="EAL" evidence="9">
    <location>
        <begin position="669"/>
        <end position="922"/>
    </location>
</feature>
<evidence type="ECO:0000256" key="5">
    <source>
        <dbReference type="SAM" id="Phobius"/>
    </source>
</evidence>
<dbReference type="InterPro" id="IPR043128">
    <property type="entry name" value="Rev_trsase/Diguanyl_cyclase"/>
</dbReference>
<dbReference type="InterPro" id="IPR029787">
    <property type="entry name" value="Nucleotide_cyclase"/>
</dbReference>
<dbReference type="AlphaFoldDB" id="A0A2R3Q854"/>
<dbReference type="Pfam" id="PF00563">
    <property type="entry name" value="EAL"/>
    <property type="match status" value="1"/>
</dbReference>
<dbReference type="Proteomes" id="UP000237925">
    <property type="component" value="Chromosome"/>
</dbReference>
<evidence type="ECO:0000259" key="9">
    <source>
        <dbReference type="PROSITE" id="PS50883"/>
    </source>
</evidence>
<evidence type="ECO:0000256" key="4">
    <source>
        <dbReference type="ARBA" id="ARBA00023136"/>
    </source>
</evidence>
<dbReference type="PROSITE" id="PS50883">
    <property type="entry name" value="EAL"/>
    <property type="match status" value="1"/>
</dbReference>
<dbReference type="RefSeq" id="WP_106682434.1">
    <property type="nucleotide sequence ID" value="NZ_CP027667.1"/>
</dbReference>
<dbReference type="InterPro" id="IPR052155">
    <property type="entry name" value="Biofilm_reg_signaling"/>
</dbReference>
<evidence type="ECO:0000259" key="6">
    <source>
        <dbReference type="PROSITE" id="PS50112"/>
    </source>
</evidence>
<dbReference type="SMART" id="SM00052">
    <property type="entry name" value="EAL"/>
    <property type="match status" value="1"/>
</dbReference>
<dbReference type="SMART" id="SM00086">
    <property type="entry name" value="PAC"/>
    <property type="match status" value="1"/>
</dbReference>
<accession>A0A2R3Q854</accession>
<proteinExistence type="predicted"/>
<dbReference type="SMART" id="SM00267">
    <property type="entry name" value="GGDEF"/>
    <property type="match status" value="1"/>
</dbReference>
<feature type="domain" description="PAC" evidence="7">
    <location>
        <begin position="437"/>
        <end position="489"/>
    </location>
</feature>
<keyword evidence="3 5" id="KW-1133">Transmembrane helix</keyword>
<evidence type="ECO:0008006" key="13">
    <source>
        <dbReference type="Google" id="ProtNLM"/>
    </source>
</evidence>
<reference evidence="11 12" key="1">
    <citation type="submission" date="2018-03" db="EMBL/GenBank/DDBJ databases">
        <title>Genome sequencing of Melaminivora sp.</title>
        <authorList>
            <person name="Kim S.-J."/>
            <person name="Heo J."/>
            <person name="Ahn J.-H."/>
            <person name="Kwon S.-W."/>
        </authorList>
    </citation>
    <scope>NUCLEOTIDE SEQUENCE [LARGE SCALE GENOMIC DNA]</scope>
    <source>
        <strain evidence="11 12">SC2-9</strain>
    </source>
</reference>
<dbReference type="Pfam" id="PF00990">
    <property type="entry name" value="GGDEF"/>
    <property type="match status" value="1"/>
</dbReference>
<dbReference type="InterPro" id="IPR000014">
    <property type="entry name" value="PAS"/>
</dbReference>
<evidence type="ECO:0000259" key="8">
    <source>
        <dbReference type="PROSITE" id="PS50839"/>
    </source>
</evidence>
<evidence type="ECO:0000256" key="3">
    <source>
        <dbReference type="ARBA" id="ARBA00022989"/>
    </source>
</evidence>
<dbReference type="InterPro" id="IPR000160">
    <property type="entry name" value="GGDEF_dom"/>
</dbReference>
<dbReference type="SUPFAM" id="SSF55073">
    <property type="entry name" value="Nucleotide cyclase"/>
    <property type="match status" value="1"/>
</dbReference>
<keyword evidence="2 5" id="KW-0812">Transmembrane</keyword>
<comment type="subcellular location">
    <subcellularLocation>
        <location evidence="1">Membrane</location>
    </subcellularLocation>
</comment>
<dbReference type="Gene3D" id="3.30.450.20">
    <property type="entry name" value="PAS domain"/>
    <property type="match status" value="1"/>
</dbReference>
<dbReference type="Gene3D" id="3.30.70.270">
    <property type="match status" value="1"/>
</dbReference>
<sequence length="926" mass="101602">MPPPPASDPDAAPGRRAWHWLAGAAVALFGALASYGVWQHQIESTQALAQSRFERQADALAELLQQRLTAKIDLLLGLRGLLLVKPDLSRSDFERVAGSLQLDVEHASVRNLHFTRYVPAAERSAFEARARANAHLDGRLPADFSIHPEVEQPEYFVVDYVWPVQGNEEAQGLEIHSQPVNLEAMLRARGTGALTASGPFALAQQHGVRGAAINLRLPIFAGAGEGRPPRFLGAVGAVVSVDTLMQGLSRRGYLDGLILSVHDLGMAPSGMPPGQQLFASGVLPPQGKHLTRDVTVGGRLWRLALAPGQSFMSESEARQPLLSLLFALALTALLAVLVARLVMRRVEALDYARMAASAARESEARFHTVFNQAAVGMLQTDTVTGELLHVNQRFCELTGYDADELRGMHIQDLTYPDDAPRSRALQEQLTSGELTEFRVEKRYRHKNGGVVWVDVTGSVIRAAPGARRYNISVVQDITRRRETEQELRYLAYNDPLTGLPNRRLLLDRLEQALAMSVRHQTWGAVLLLDLDHFKTLNELRGHEAGDRLLRQVAERLRACIGADTTVARQGGDEFVIVLKDLGAAMEDAATHGEETARRVLTTLQEPFDLQSGEPYHTSLSIGITVYDGNGEPADELLKRSELAMYEAKNAGRNTLRFYDPRMQAVVAARAQLEADMRAGLAEGQFELYYQPKVAHGSIQGAEALLRWRHPERGFVPPSEFIALAEDCGLILQLGQWVLQSACKQLAQWSGDEQLGALSVAVNVSPRQFHEGGFVAEVLQAIAGSGADARRLRLELTEGMLLQDVEDTIAKMVKLRGYGVGFSLDDFGTGYSSLAYLKRLPLHELKIDQSFVRDVLTDPNDAAIARTIVALGTSLGLQVTAEGVETEAQRAFLEKSGCHVWQGYLLAPPLPRERFEALVRERAAPAT</sequence>
<dbReference type="InterPro" id="IPR001633">
    <property type="entry name" value="EAL_dom"/>
</dbReference>
<feature type="transmembrane region" description="Helical" evidence="5">
    <location>
        <begin position="321"/>
        <end position="343"/>
    </location>
</feature>
<evidence type="ECO:0000259" key="7">
    <source>
        <dbReference type="PROSITE" id="PS50113"/>
    </source>
</evidence>
<dbReference type="GO" id="GO:0003824">
    <property type="term" value="F:catalytic activity"/>
    <property type="evidence" value="ECO:0007669"/>
    <property type="project" value="UniProtKB-ARBA"/>
</dbReference>
<dbReference type="PANTHER" id="PTHR44757">
    <property type="entry name" value="DIGUANYLATE CYCLASE DGCP"/>
    <property type="match status" value="1"/>
</dbReference>
<dbReference type="Pfam" id="PF03924">
    <property type="entry name" value="CHASE"/>
    <property type="match status" value="1"/>
</dbReference>
<evidence type="ECO:0000256" key="2">
    <source>
        <dbReference type="ARBA" id="ARBA00022692"/>
    </source>
</evidence>
<dbReference type="Gene3D" id="3.20.20.450">
    <property type="entry name" value="EAL domain"/>
    <property type="match status" value="1"/>
</dbReference>
<name>A0A2R3Q854_9BURK</name>
<dbReference type="NCBIfam" id="TIGR00229">
    <property type="entry name" value="sensory_box"/>
    <property type="match status" value="1"/>
</dbReference>
<gene>
    <name evidence="11" type="ORF">C6568_00775</name>
</gene>
<evidence type="ECO:0000313" key="11">
    <source>
        <dbReference type="EMBL" id="AVO47951.1"/>
    </source>
</evidence>
<feature type="domain" description="GGDEF" evidence="10">
    <location>
        <begin position="521"/>
        <end position="660"/>
    </location>
</feature>
<dbReference type="SMART" id="SM01079">
    <property type="entry name" value="CHASE"/>
    <property type="match status" value="1"/>
</dbReference>
<dbReference type="Pfam" id="PF08447">
    <property type="entry name" value="PAS_3"/>
    <property type="match status" value="1"/>
</dbReference>
<evidence type="ECO:0000259" key="10">
    <source>
        <dbReference type="PROSITE" id="PS50887"/>
    </source>
</evidence>